<dbReference type="InterPro" id="IPR036390">
    <property type="entry name" value="WH_DNA-bd_sf"/>
</dbReference>
<gene>
    <name evidence="1" type="ORF">IG193_08560</name>
</gene>
<reference evidence="1 2" key="1">
    <citation type="submission" date="2020-10" db="EMBL/GenBank/DDBJ databases">
        <title>Thermofilum lucidum 3507LT sp. nov. a novel member of Thermofilaceae family isolated from Chile hot spring, and proposal of description order Thermofilales.</title>
        <authorList>
            <person name="Zayulina K.S."/>
            <person name="Elcheninov A.G."/>
            <person name="Toshchakov S.V."/>
            <person name="Kublanov I.V."/>
        </authorList>
    </citation>
    <scope>NUCLEOTIDE SEQUENCE [LARGE SCALE GENOMIC DNA]</scope>
    <source>
        <strain evidence="1 2">3507LT</strain>
    </source>
</reference>
<dbReference type="GeneID" id="59149942"/>
<organism evidence="1 2">
    <name type="scientific">Infirmifilum lucidum</name>
    <dbReference type="NCBI Taxonomy" id="2776706"/>
    <lineage>
        <taxon>Archaea</taxon>
        <taxon>Thermoproteota</taxon>
        <taxon>Thermoprotei</taxon>
        <taxon>Thermofilales</taxon>
        <taxon>Thermofilaceae</taxon>
        <taxon>Infirmifilum</taxon>
    </lineage>
</organism>
<protein>
    <submittedName>
        <fullName evidence="1">Pyridoxal-5'-phosphate-dependent protein subunit beta</fullName>
    </submittedName>
</protein>
<dbReference type="AlphaFoldDB" id="A0A7L9FIN5"/>
<accession>A0A7L9FIN5</accession>
<evidence type="ECO:0000313" key="2">
    <source>
        <dbReference type="Proteomes" id="UP000594121"/>
    </source>
</evidence>
<dbReference type="Gene3D" id="1.10.10.10">
    <property type="entry name" value="Winged helix-like DNA-binding domain superfamily/Winged helix DNA-binding domain"/>
    <property type="match status" value="1"/>
</dbReference>
<dbReference type="InParanoid" id="A0A7L9FIN5"/>
<dbReference type="KEGG" id="thel:IG193_08560"/>
<name>A0A7L9FIN5_9CREN</name>
<dbReference type="Gene3D" id="3.40.50.1100">
    <property type="match status" value="2"/>
</dbReference>
<evidence type="ECO:0000313" key="1">
    <source>
        <dbReference type="EMBL" id="QOJ78784.1"/>
    </source>
</evidence>
<dbReference type="InterPro" id="IPR036052">
    <property type="entry name" value="TrpB-like_PALP_sf"/>
</dbReference>
<sequence length="379" mass="40803">MGAVASRCLECGWRGEGIHLRCAACGGVTVLEYGEPSLRVERGEASLWRYRGLLPSFSRVVSMGEGLTPLRVVDGVVVKNERKNPTGAYSDRAASLLASYLASSGWGGRVRVEYVEDYAYSVSYYARGLAEVSVVVSDALGADAEELVKIHRLGVGVEFGGAAGPDVPYANPLTFEGLKTILLEIYERGVKAEYVVVPVERGVLAFSLCKALRELAEFGVDPGYTVVGALVEGQSRPWLLDHCRGLVRVEAVEPAEVVKSLFRLDNLGIRTKAISAAAYAVAKGLGRSVAVITIGERRAGRRRGVGRLGSEILELLGRRGGLTAYELWRLLDGYSMRGVYKALKTLEGRGLVCAKYVVRGAGRKVKTYELCGDPAGLPE</sequence>
<dbReference type="RefSeq" id="WP_192818756.1">
    <property type="nucleotide sequence ID" value="NZ_CP062310.1"/>
</dbReference>
<dbReference type="EMBL" id="CP062310">
    <property type="protein sequence ID" value="QOJ78784.1"/>
    <property type="molecule type" value="Genomic_DNA"/>
</dbReference>
<dbReference type="SUPFAM" id="SSF53686">
    <property type="entry name" value="Tryptophan synthase beta subunit-like PLP-dependent enzymes"/>
    <property type="match status" value="1"/>
</dbReference>
<proteinExistence type="predicted"/>
<dbReference type="SUPFAM" id="SSF46785">
    <property type="entry name" value="Winged helix' DNA-binding domain"/>
    <property type="match status" value="1"/>
</dbReference>
<keyword evidence="2" id="KW-1185">Reference proteome</keyword>
<dbReference type="Proteomes" id="UP000594121">
    <property type="component" value="Chromosome"/>
</dbReference>
<dbReference type="InterPro" id="IPR036388">
    <property type="entry name" value="WH-like_DNA-bd_sf"/>
</dbReference>